<dbReference type="InterPro" id="IPR011856">
    <property type="entry name" value="tRNA_endonuc-like_dom_sf"/>
</dbReference>
<evidence type="ECO:0000313" key="2">
    <source>
        <dbReference type="Proteomes" id="UP000006552"/>
    </source>
</evidence>
<dbReference type="AlphaFoldDB" id="Q5NWY8"/>
<gene>
    <name evidence="1" type="ORF">p1B234</name>
</gene>
<name>Q5NWY8_AROAE</name>
<dbReference type="OrthoDB" id="9812968at2"/>
<dbReference type="Proteomes" id="UP000006552">
    <property type="component" value="Plasmid 1"/>
</dbReference>
<accession>Q5NWY8</accession>
<dbReference type="GO" id="GO:0003676">
    <property type="term" value="F:nucleic acid binding"/>
    <property type="evidence" value="ECO:0007669"/>
    <property type="project" value="InterPro"/>
</dbReference>
<sequence length="196" mass="21593">MNREKPAFEPWRNNLRRRNLFIGALTAATANAVIPVVDLGLQANVILCAALAVLAANQHRRAQVRQHGQHVEAKCGQLAKTALESDGYTVALGQRLHRGGDIDLIATKDGSSVVVELKSFRYWGARGRDDWREKKAIEQVLRQQDTIAAKAAVIWLPMASPTLWQLLWGYSFGGRGVAVVRGGVRHLARAVRKKAS</sequence>
<dbReference type="SUPFAM" id="SSF52980">
    <property type="entry name" value="Restriction endonuclease-like"/>
    <property type="match status" value="1"/>
</dbReference>
<reference evidence="1 2" key="1">
    <citation type="journal article" date="2005" name="Arch. Microbiol.">
        <title>The genome sequence of an anaerobic aromatic-degrading denitrifying bacterium, strain EbN1.</title>
        <authorList>
            <person name="Rabus R."/>
            <person name="Kube M."/>
            <person name="Heider J."/>
            <person name="Beck A."/>
            <person name="Heitmann K."/>
            <person name="Widdel F."/>
            <person name="Reinhardt R."/>
        </authorList>
    </citation>
    <scope>NUCLEOTIDE SEQUENCE [LARGE SCALE GENOMIC DNA]</scope>
    <source>
        <strain evidence="1 2">EbN1</strain>
        <plasmid evidence="2">Plasmid pAzo1</plasmid>
    </source>
</reference>
<dbReference type="RefSeq" id="WP_011254753.1">
    <property type="nucleotide sequence ID" value="NC_006823.1"/>
</dbReference>
<keyword evidence="2" id="KW-1185">Reference proteome</keyword>
<dbReference type="InterPro" id="IPR011335">
    <property type="entry name" value="Restrct_endonuc-II-like"/>
</dbReference>
<evidence type="ECO:0008006" key="3">
    <source>
        <dbReference type="Google" id="ProtNLM"/>
    </source>
</evidence>
<protein>
    <recommendedName>
        <fullName evidence="3">NERD domain-containing protein</fullName>
    </recommendedName>
</protein>
<dbReference type="Gene3D" id="3.40.1350.10">
    <property type="match status" value="1"/>
</dbReference>
<dbReference type="KEGG" id="eba:p1B234"/>
<keyword evidence="1" id="KW-0614">Plasmid</keyword>
<evidence type="ECO:0000313" key="1">
    <source>
        <dbReference type="EMBL" id="CAI10426.1"/>
    </source>
</evidence>
<proteinExistence type="predicted"/>
<geneLocation type="plasmid" evidence="2">
    <name>pAzo1</name>
</geneLocation>
<dbReference type="EMBL" id="CR555307">
    <property type="protein sequence ID" value="CAI10426.1"/>
    <property type="molecule type" value="Genomic_DNA"/>
</dbReference>
<organism evidence="1 2">
    <name type="scientific">Aromatoleum aromaticum (strain DSM 19018 / LMG 30748 / EbN1)</name>
    <name type="common">Azoarcus sp. (strain EbN1)</name>
    <dbReference type="NCBI Taxonomy" id="76114"/>
    <lineage>
        <taxon>Bacteria</taxon>
        <taxon>Pseudomonadati</taxon>
        <taxon>Pseudomonadota</taxon>
        <taxon>Betaproteobacteria</taxon>
        <taxon>Rhodocyclales</taxon>
        <taxon>Rhodocyclaceae</taxon>
        <taxon>Aromatoleum</taxon>
    </lineage>
</organism>
<dbReference type="HOGENOM" id="CLU_1387791_0_0_4"/>